<gene>
    <name evidence="3" type="ORF">V3330_11340</name>
</gene>
<dbReference type="EMBL" id="JAZHOG010000007">
    <property type="protein sequence ID" value="MEJ8568220.1"/>
    <property type="molecule type" value="Genomic_DNA"/>
</dbReference>
<dbReference type="PANTHER" id="PTHR34136">
    <property type="match status" value="1"/>
</dbReference>
<dbReference type="RefSeq" id="WP_354695542.1">
    <property type="nucleotide sequence ID" value="NZ_JAZHOG010000007.1"/>
</dbReference>
<dbReference type="CDD" id="cd06533">
    <property type="entry name" value="Glyco_transf_WecG_TagA"/>
    <property type="match status" value="1"/>
</dbReference>
<dbReference type="InterPro" id="IPR004629">
    <property type="entry name" value="WecG_TagA_CpsF"/>
</dbReference>
<organism evidence="3 4">
    <name type="scientific">Elongatibacter sediminis</name>
    <dbReference type="NCBI Taxonomy" id="3119006"/>
    <lineage>
        <taxon>Bacteria</taxon>
        <taxon>Pseudomonadati</taxon>
        <taxon>Pseudomonadota</taxon>
        <taxon>Gammaproteobacteria</taxon>
        <taxon>Chromatiales</taxon>
        <taxon>Wenzhouxiangellaceae</taxon>
        <taxon>Elongatibacter</taxon>
    </lineage>
</organism>
<accession>A0AAW9RIM6</accession>
<keyword evidence="4" id="KW-1185">Reference proteome</keyword>
<evidence type="ECO:0000256" key="2">
    <source>
        <dbReference type="ARBA" id="ARBA00022679"/>
    </source>
</evidence>
<protein>
    <submittedName>
        <fullName evidence="3">WecB/TagA/CpsF family glycosyltransferase</fullName>
    </submittedName>
</protein>
<reference evidence="3 4" key="1">
    <citation type="submission" date="2024-02" db="EMBL/GenBank/DDBJ databases">
        <title>A novel Wenzhouxiangellaceae bacterium, isolated from coastal sediments.</title>
        <authorList>
            <person name="Du Z.-J."/>
            <person name="Ye Y.-Q."/>
            <person name="Zhang X.-Y."/>
        </authorList>
    </citation>
    <scope>NUCLEOTIDE SEQUENCE [LARGE SCALE GENOMIC DNA]</scope>
    <source>
        <strain evidence="3 4">CH-27</strain>
    </source>
</reference>
<comment type="caution">
    <text evidence="3">The sequence shown here is derived from an EMBL/GenBank/DDBJ whole genome shotgun (WGS) entry which is preliminary data.</text>
</comment>
<name>A0AAW9RIM6_9GAMM</name>
<dbReference type="GO" id="GO:0016758">
    <property type="term" value="F:hexosyltransferase activity"/>
    <property type="evidence" value="ECO:0007669"/>
    <property type="project" value="TreeGrafter"/>
</dbReference>
<dbReference type="PANTHER" id="PTHR34136:SF1">
    <property type="entry name" value="UDP-N-ACETYL-D-MANNOSAMINURONIC ACID TRANSFERASE"/>
    <property type="match status" value="1"/>
</dbReference>
<proteinExistence type="predicted"/>
<dbReference type="AlphaFoldDB" id="A0AAW9RIM6"/>
<dbReference type="Proteomes" id="UP001359886">
    <property type="component" value="Unassembled WGS sequence"/>
</dbReference>
<keyword evidence="2" id="KW-0808">Transferase</keyword>
<keyword evidence="1" id="KW-0328">Glycosyltransferase</keyword>
<dbReference type="Pfam" id="PF03808">
    <property type="entry name" value="Glyco_tran_WecG"/>
    <property type="match status" value="1"/>
</dbReference>
<evidence type="ECO:0000313" key="3">
    <source>
        <dbReference type="EMBL" id="MEJ8568220.1"/>
    </source>
</evidence>
<dbReference type="NCBIfam" id="TIGR00696">
    <property type="entry name" value="wecG_tagA_cpsF"/>
    <property type="match status" value="1"/>
</dbReference>
<evidence type="ECO:0000256" key="1">
    <source>
        <dbReference type="ARBA" id="ARBA00022676"/>
    </source>
</evidence>
<sequence length="257" mass="28113">MEAAEILLDKLERGSEGTLEGYLLKALNEGGSSVFFCNVHMLMLASEDSQLAAAMSEVDLLIPDGVPVAWLMRRLGVAHASVFRGYQGMLTVCRQAESLGKPVGLFGATDAVLAALGRRLVTEVPGLRITFSHAPPFADEAGLDLDSSSISEINAQNLHALFIGLGCPKQEKWIGRHAARLNCALLGVGAAFDWLAGSEPMPPQWMERSGLVWLFRFLQNPLKMWKRYLIYNSKFLIFCLKMVVSGRRLGSFGGLRS</sequence>
<evidence type="ECO:0000313" key="4">
    <source>
        <dbReference type="Proteomes" id="UP001359886"/>
    </source>
</evidence>